<feature type="active site" description="Proton donor" evidence="4">
    <location>
        <position position="102"/>
    </location>
</feature>
<keyword evidence="2 6" id="KW-0862">Zinc</keyword>
<dbReference type="NCBIfam" id="TIGR00167">
    <property type="entry name" value="cbbA"/>
    <property type="match status" value="1"/>
</dbReference>
<gene>
    <name evidence="7" type="primary">fbaA</name>
    <name evidence="7" type="ORF">FILTAD_00340</name>
</gene>
<organism evidence="7 8">
    <name type="scientific">Filibacter tadaridae</name>
    <dbReference type="NCBI Taxonomy" id="2483811"/>
    <lineage>
        <taxon>Bacteria</taxon>
        <taxon>Bacillati</taxon>
        <taxon>Bacillota</taxon>
        <taxon>Bacilli</taxon>
        <taxon>Bacillales</taxon>
        <taxon>Caryophanaceae</taxon>
        <taxon>Filibacter</taxon>
    </lineage>
</organism>
<evidence type="ECO:0000256" key="4">
    <source>
        <dbReference type="PIRSR" id="PIRSR001359-1"/>
    </source>
</evidence>
<proteinExistence type="predicted"/>
<dbReference type="Proteomes" id="UP000270468">
    <property type="component" value="Unassembled WGS sequence"/>
</dbReference>
<evidence type="ECO:0000256" key="6">
    <source>
        <dbReference type="PIRSR" id="PIRSR001359-3"/>
    </source>
</evidence>
<evidence type="ECO:0000313" key="7">
    <source>
        <dbReference type="EMBL" id="VDC19403.1"/>
    </source>
</evidence>
<evidence type="ECO:0000256" key="2">
    <source>
        <dbReference type="ARBA" id="ARBA00022833"/>
    </source>
</evidence>
<reference evidence="7 8" key="1">
    <citation type="submission" date="2018-11" db="EMBL/GenBank/DDBJ databases">
        <authorList>
            <person name="Criscuolo A."/>
        </authorList>
    </citation>
    <scope>NUCLEOTIDE SEQUENCE [LARGE SCALE GENOMIC DNA]</scope>
    <source>
        <strain evidence="7">ATB-66</strain>
    </source>
</reference>
<sequence length="302" mass="32500">MKDDFIIDSSISEGGICMALVSMKEMMIKGKKEGYAIGQFNINNLEYTQAILQAAQEEQSPVILGVSEGAARYIGGFTTVVHIVKGLMIDYKITVPVAIHLDHGSSYEKCVEAIDAGFTSVMIDASAKPLAENIEITKSVVEYAHARSVSVEAELGVVGGQEDDTIAEGVIYADPAECKQLVDNTGIDCLAPALGSVHGPYKGEPNLGFEEMEEISKQSDLPLVLHGGTGIPTKDIQRSISLGTSKINVNTENQIEGTKAVREKLAADAEVYDPRKYLTPMRDAIKKTVIGKMREFGSSQKA</sequence>
<dbReference type="GO" id="GO:0030388">
    <property type="term" value="P:fructose 1,6-bisphosphate metabolic process"/>
    <property type="evidence" value="ECO:0007669"/>
    <property type="project" value="InterPro"/>
</dbReference>
<dbReference type="SUPFAM" id="SSF51569">
    <property type="entry name" value="Aldolase"/>
    <property type="match status" value="1"/>
</dbReference>
<feature type="binding site" evidence="6">
    <location>
        <position position="154"/>
    </location>
    <ligand>
        <name>Zn(2+)</name>
        <dbReference type="ChEBI" id="CHEBI:29105"/>
        <label>2</label>
    </ligand>
</feature>
<dbReference type="EC" id="4.1.2.13" evidence="7"/>
<protein>
    <submittedName>
        <fullName evidence="7">Putative fructose-bisphosphate aldolase</fullName>
        <ecNumber evidence="7">4.1.2.13</ecNumber>
    </submittedName>
</protein>
<accession>A0A3P5WWZ8</accession>
<feature type="binding site" evidence="5">
    <location>
        <begin position="227"/>
        <end position="229"/>
    </location>
    <ligand>
        <name>dihydroxyacetone phosphate</name>
        <dbReference type="ChEBI" id="CHEBI:57642"/>
    </ligand>
</feature>
<feature type="binding site" evidence="6">
    <location>
        <position position="198"/>
    </location>
    <ligand>
        <name>Zn(2+)</name>
        <dbReference type="ChEBI" id="CHEBI:29105"/>
        <label>1</label>
        <note>catalytic</note>
    </ligand>
</feature>
<dbReference type="GO" id="GO:0004332">
    <property type="term" value="F:fructose-bisphosphate aldolase activity"/>
    <property type="evidence" value="ECO:0007669"/>
    <property type="project" value="UniProtKB-EC"/>
</dbReference>
<dbReference type="PIRSF" id="PIRSF001359">
    <property type="entry name" value="F_bP_aldolase_II"/>
    <property type="match status" value="1"/>
</dbReference>
<keyword evidence="8" id="KW-1185">Reference proteome</keyword>
<name>A0A3P5WWZ8_9BACL</name>
<keyword evidence="3 7" id="KW-0456">Lyase</keyword>
<dbReference type="AlphaFoldDB" id="A0A3P5WWZ8"/>
<dbReference type="InterPro" id="IPR013785">
    <property type="entry name" value="Aldolase_TIM"/>
</dbReference>
<dbReference type="PROSITE" id="PS00602">
    <property type="entry name" value="ALDOLASE_CLASS_II_1"/>
    <property type="match status" value="1"/>
</dbReference>
<feature type="binding site" evidence="6">
    <location>
        <position position="226"/>
    </location>
    <ligand>
        <name>Zn(2+)</name>
        <dbReference type="ChEBI" id="CHEBI:29105"/>
        <label>1</label>
        <note>catalytic</note>
    </ligand>
</feature>
<comment type="cofactor">
    <cofactor evidence="6">
        <name>Zn(2+)</name>
        <dbReference type="ChEBI" id="CHEBI:29105"/>
    </cofactor>
    <text evidence="6">Binds 2 Zn(2+) ions per subunit. One is catalytic and the other provides a structural contribution.</text>
</comment>
<dbReference type="InterPro" id="IPR050246">
    <property type="entry name" value="Class_II_FBP_aldolase"/>
</dbReference>
<dbReference type="Pfam" id="PF01116">
    <property type="entry name" value="F_bP_aldolase"/>
    <property type="match status" value="1"/>
</dbReference>
<dbReference type="GO" id="GO:0008270">
    <property type="term" value="F:zinc ion binding"/>
    <property type="evidence" value="ECO:0007669"/>
    <property type="project" value="InterPro"/>
</dbReference>
<feature type="binding site" evidence="5">
    <location>
        <begin position="248"/>
        <end position="251"/>
    </location>
    <ligand>
        <name>dihydroxyacetone phosphate</name>
        <dbReference type="ChEBI" id="CHEBI:57642"/>
    </ligand>
</feature>
<keyword evidence="1 6" id="KW-0479">Metal-binding</keyword>
<evidence type="ECO:0000313" key="8">
    <source>
        <dbReference type="Proteomes" id="UP000270468"/>
    </source>
</evidence>
<dbReference type="NCBIfam" id="NF006376">
    <property type="entry name" value="PRK08610.1"/>
    <property type="match status" value="1"/>
</dbReference>
<evidence type="ECO:0000256" key="5">
    <source>
        <dbReference type="PIRSR" id="PIRSR001359-2"/>
    </source>
</evidence>
<dbReference type="Gene3D" id="3.20.20.70">
    <property type="entry name" value="Aldolase class I"/>
    <property type="match status" value="1"/>
</dbReference>
<dbReference type="InterPro" id="IPR011289">
    <property type="entry name" value="Fruc_bis_ald_class-2"/>
</dbReference>
<dbReference type="EMBL" id="UXAV01000017">
    <property type="protein sequence ID" value="VDC19403.1"/>
    <property type="molecule type" value="Genomic_DNA"/>
</dbReference>
<feature type="binding site" evidence="5">
    <location>
        <position position="199"/>
    </location>
    <ligand>
        <name>dihydroxyacetone phosphate</name>
        <dbReference type="ChEBI" id="CHEBI:57642"/>
    </ligand>
</feature>
<dbReference type="GO" id="GO:0006096">
    <property type="term" value="P:glycolytic process"/>
    <property type="evidence" value="ECO:0007669"/>
    <property type="project" value="InterPro"/>
</dbReference>
<feature type="binding site" evidence="6">
    <location>
        <position position="124"/>
    </location>
    <ligand>
        <name>Zn(2+)</name>
        <dbReference type="ChEBI" id="CHEBI:29105"/>
        <label>2</label>
    </ligand>
</feature>
<dbReference type="PANTHER" id="PTHR30304">
    <property type="entry name" value="D-TAGATOSE-1,6-BISPHOSPHATE ALDOLASE"/>
    <property type="match status" value="1"/>
</dbReference>
<dbReference type="PANTHER" id="PTHR30304:SF0">
    <property type="entry name" value="D-TAGATOSE-1,6-BISPHOSPHATE ALDOLASE SUBUNIT GATY-RELATED"/>
    <property type="match status" value="1"/>
</dbReference>
<feature type="binding site" evidence="6">
    <location>
        <position position="103"/>
    </location>
    <ligand>
        <name>Zn(2+)</name>
        <dbReference type="ChEBI" id="CHEBI:29105"/>
        <label>1</label>
        <note>catalytic</note>
    </ligand>
</feature>
<evidence type="ECO:0000256" key="3">
    <source>
        <dbReference type="ARBA" id="ARBA00023239"/>
    </source>
</evidence>
<dbReference type="CDD" id="cd00947">
    <property type="entry name" value="TBP_aldolase_IIB"/>
    <property type="match status" value="1"/>
</dbReference>
<dbReference type="PROSITE" id="PS00806">
    <property type="entry name" value="ALDOLASE_CLASS_II_2"/>
    <property type="match status" value="1"/>
</dbReference>
<dbReference type="NCBIfam" id="TIGR01859">
    <property type="entry name" value="fruc_bis_ald"/>
    <property type="match status" value="1"/>
</dbReference>
<dbReference type="InterPro" id="IPR000771">
    <property type="entry name" value="FBA_II"/>
</dbReference>
<evidence type="ECO:0000256" key="1">
    <source>
        <dbReference type="ARBA" id="ARBA00022723"/>
    </source>
</evidence>